<dbReference type="EMBL" id="JH687895">
    <property type="protein sequence ID" value="EJD35318.1"/>
    <property type="molecule type" value="Genomic_DNA"/>
</dbReference>
<accession>J0LEN1</accession>
<reference evidence="10" key="1">
    <citation type="journal article" date="2012" name="Science">
        <title>The Paleozoic origin of enzymatic lignin decomposition reconstructed from 31 fungal genomes.</title>
        <authorList>
            <person name="Floudas D."/>
            <person name="Binder M."/>
            <person name="Riley R."/>
            <person name="Barry K."/>
            <person name="Blanchette R.A."/>
            <person name="Henrissat B."/>
            <person name="Martinez A.T."/>
            <person name="Otillar R."/>
            <person name="Spatafora J.W."/>
            <person name="Yadav J.S."/>
            <person name="Aerts A."/>
            <person name="Benoit I."/>
            <person name="Boyd A."/>
            <person name="Carlson A."/>
            <person name="Copeland A."/>
            <person name="Coutinho P.M."/>
            <person name="de Vries R.P."/>
            <person name="Ferreira P."/>
            <person name="Findley K."/>
            <person name="Foster B."/>
            <person name="Gaskell J."/>
            <person name="Glotzer D."/>
            <person name="Gorecki P."/>
            <person name="Heitman J."/>
            <person name="Hesse C."/>
            <person name="Hori C."/>
            <person name="Igarashi K."/>
            <person name="Jurgens J.A."/>
            <person name="Kallen N."/>
            <person name="Kersten P."/>
            <person name="Kohler A."/>
            <person name="Kuees U."/>
            <person name="Kumar T.K.A."/>
            <person name="Kuo A."/>
            <person name="LaButti K."/>
            <person name="Larrondo L.F."/>
            <person name="Lindquist E."/>
            <person name="Ling A."/>
            <person name="Lombard V."/>
            <person name="Lucas S."/>
            <person name="Lundell T."/>
            <person name="Martin R."/>
            <person name="McLaughlin D.J."/>
            <person name="Morgenstern I."/>
            <person name="Morin E."/>
            <person name="Murat C."/>
            <person name="Nagy L.G."/>
            <person name="Nolan M."/>
            <person name="Ohm R.A."/>
            <person name="Patyshakuliyeva A."/>
            <person name="Rokas A."/>
            <person name="Ruiz-Duenas F.J."/>
            <person name="Sabat G."/>
            <person name="Salamov A."/>
            <person name="Samejima M."/>
            <person name="Schmutz J."/>
            <person name="Slot J.C."/>
            <person name="St John F."/>
            <person name="Stenlid J."/>
            <person name="Sun H."/>
            <person name="Sun S."/>
            <person name="Syed K."/>
            <person name="Tsang A."/>
            <person name="Wiebenga A."/>
            <person name="Young D."/>
            <person name="Pisabarro A."/>
            <person name="Eastwood D.C."/>
            <person name="Martin F."/>
            <person name="Cullen D."/>
            <person name="Grigoriev I.V."/>
            <person name="Hibbett D.S."/>
        </authorList>
    </citation>
    <scope>NUCLEOTIDE SEQUENCE [LARGE SCALE GENOMIC DNA]</scope>
    <source>
        <strain evidence="10">TFB10046</strain>
    </source>
</reference>
<dbReference type="Pfam" id="PF00150">
    <property type="entry name" value="Cellulase"/>
    <property type="match status" value="1"/>
</dbReference>
<keyword evidence="2 6" id="KW-0547">Nucleotide-binding</keyword>
<keyword evidence="3" id="KW-0378">Hydrolase</keyword>
<keyword evidence="5" id="KW-0326">Glycosidase</keyword>
<dbReference type="GO" id="GO:0005524">
    <property type="term" value="F:ATP binding"/>
    <property type="evidence" value="ECO:0007669"/>
    <property type="project" value="UniProtKB-UniRule"/>
</dbReference>
<feature type="compositionally biased region" description="Low complexity" evidence="7">
    <location>
        <begin position="298"/>
        <end position="315"/>
    </location>
</feature>
<evidence type="ECO:0000256" key="3">
    <source>
        <dbReference type="ARBA" id="ARBA00022801"/>
    </source>
</evidence>
<feature type="region of interest" description="Disordered" evidence="7">
    <location>
        <begin position="78"/>
        <end position="97"/>
    </location>
</feature>
<evidence type="ECO:0000256" key="1">
    <source>
        <dbReference type="ARBA" id="ARBA00005641"/>
    </source>
</evidence>
<evidence type="ECO:0000313" key="10">
    <source>
        <dbReference type="Proteomes" id="UP000006514"/>
    </source>
</evidence>
<dbReference type="OrthoDB" id="4062651at2759"/>
<dbReference type="Gene3D" id="3.20.20.80">
    <property type="entry name" value="Glycosidases"/>
    <property type="match status" value="1"/>
</dbReference>
<evidence type="ECO:0000256" key="2">
    <source>
        <dbReference type="ARBA" id="ARBA00022741"/>
    </source>
</evidence>
<dbReference type="InterPro" id="IPR017441">
    <property type="entry name" value="Protein_kinase_ATP_BS"/>
</dbReference>
<evidence type="ECO:0000256" key="7">
    <source>
        <dbReference type="SAM" id="MobiDB-lite"/>
    </source>
</evidence>
<dbReference type="InterPro" id="IPR008271">
    <property type="entry name" value="Ser/Thr_kinase_AS"/>
</dbReference>
<feature type="region of interest" description="Disordered" evidence="7">
    <location>
        <begin position="176"/>
        <end position="403"/>
    </location>
</feature>
<keyword evidence="10" id="KW-1185">Reference proteome</keyword>
<evidence type="ECO:0000256" key="6">
    <source>
        <dbReference type="PROSITE-ProRule" id="PRU10141"/>
    </source>
</evidence>
<dbReference type="AlphaFoldDB" id="J0LEN1"/>
<evidence type="ECO:0000313" key="9">
    <source>
        <dbReference type="EMBL" id="EJD35318.1"/>
    </source>
</evidence>
<sequence>MPTSAMNELESTDSPEKTCAQGVQERLGAQCSGGQDKELLSAIPRDLAATQPAAWYEYQLGSEKIAMEHERNAQNSRAVTALSLERRGGPTTRAGSTDGAQYKLVHLARANVLFLAQSSNPLLTTHRNTKMARTSSQRGATAESSQANCRSGKDPTHLALCASSTSAHDPQMDLQSLARSNHPPTATHSRAALGPACKDSWVENATGTATTRTTGEEPGPSSARTSGTFSTRTSSSNGSITEGWKGSSTISPSRTSPQRPSPSRAWTKNERTPTCVSSGVTGSANVVDESGRSSCNVGATGSSISSATSSSGTGSDCRANARSRGWLRTGTRCGSPTSRTSGSSGPGSPSVASSGPFDTGSNGSCSTGSNESPYIGPSASSTTGASAPSSTGKSATSGTSTPSAYGQFVDTAGRTVMFRGVNLSRSSKAPVGQQSQVLDGFWEDGHDGGRSFTGQPLNLDDGSADVHLARLRGWGFNVLRFPVTWEALENEARKKHDYEHMDSVVKVLRKCKEHGFKVVMDPHQDVLGVAKSDSDIIETMPDGGAVYLTIIGEIAIPYDMEGCWSYGHTDNGKALGNYSQQEEALDTSLNACDGPNALSYAIWTYVPDCSHEWGDGWNGEVFSLWCEDDKRPLPGSAWQMRQSRLSLLKDMFPPSLGISKDTEPAEKGSWENTYDFLPDRARARRAFVRPHHAAIVGVPVRWDLKIAKATFVCTVRVSSDDAPRARRGDEERLASWAVRDNGANIARTSSATSRRGVRPAACHLPGGERMKHGKLQHVGCAVEKCRGSDVDAGVTWRRMDYRMSGVSPEQAFKGRYVPVSSLGDGGYGEVFKAVSVKDQKTYAVKTTRIPTDEWTILRRLAHSAIVECYESFESEGFTCIVMECADGGALAKYGILDETTAKCVGRDVAAGLAHMHAQGIAHRDIKPENVVFTNEAHRSVKIVDFGIAVTVDEDGFIKGKRGTKDFRAPEVEQSGAYTVRADLWSLGVTVLYW</sequence>
<dbReference type="GO" id="GO:1904462">
    <property type="term" value="P:ergosteryl 3-beta-D-glucoside catabolic process"/>
    <property type="evidence" value="ECO:0007669"/>
    <property type="project" value="TreeGrafter"/>
</dbReference>
<dbReference type="InterPro" id="IPR052066">
    <property type="entry name" value="Glycosphingolipid_Hydrolases"/>
</dbReference>
<dbReference type="InterPro" id="IPR011009">
    <property type="entry name" value="Kinase-like_dom_sf"/>
</dbReference>
<evidence type="ECO:0000256" key="4">
    <source>
        <dbReference type="ARBA" id="ARBA00022840"/>
    </source>
</evidence>
<keyword evidence="4 6" id="KW-0067">ATP-binding</keyword>
<evidence type="ECO:0000256" key="5">
    <source>
        <dbReference type="ARBA" id="ARBA00023295"/>
    </source>
</evidence>
<dbReference type="Proteomes" id="UP000006514">
    <property type="component" value="Unassembled WGS sequence"/>
</dbReference>
<dbReference type="GO" id="GO:0004672">
    <property type="term" value="F:protein kinase activity"/>
    <property type="evidence" value="ECO:0007669"/>
    <property type="project" value="InterPro"/>
</dbReference>
<name>J0LEN1_AURST</name>
<organism evidence="9 10">
    <name type="scientific">Auricularia subglabra (strain TFB-10046 / SS5)</name>
    <name type="common">White-rot fungus</name>
    <name type="synonym">Auricularia delicata (strain TFB10046)</name>
    <dbReference type="NCBI Taxonomy" id="717982"/>
    <lineage>
        <taxon>Eukaryota</taxon>
        <taxon>Fungi</taxon>
        <taxon>Dikarya</taxon>
        <taxon>Basidiomycota</taxon>
        <taxon>Agaricomycotina</taxon>
        <taxon>Agaricomycetes</taxon>
        <taxon>Auriculariales</taxon>
        <taxon>Auriculariaceae</taxon>
        <taxon>Auricularia</taxon>
    </lineage>
</organism>
<dbReference type="InParanoid" id="J0LEN1"/>
<dbReference type="SUPFAM" id="SSF56112">
    <property type="entry name" value="Protein kinase-like (PK-like)"/>
    <property type="match status" value="1"/>
</dbReference>
<dbReference type="InterPro" id="IPR017853">
    <property type="entry name" value="GH"/>
</dbReference>
<dbReference type="GO" id="GO:0050295">
    <property type="term" value="F:steryl-beta-glucosidase activity"/>
    <property type="evidence" value="ECO:0007669"/>
    <property type="project" value="TreeGrafter"/>
</dbReference>
<feature type="binding site" evidence="6">
    <location>
        <position position="845"/>
    </location>
    <ligand>
        <name>ATP</name>
        <dbReference type="ChEBI" id="CHEBI:30616"/>
    </ligand>
</feature>
<dbReference type="PANTHER" id="PTHR31308:SF6">
    <property type="entry name" value="GLYCOSIDE HYDROLASE FAMILY 5 C-TERMINAL DOMAIN-CONTAINING PROTEIN"/>
    <property type="match status" value="1"/>
</dbReference>
<feature type="compositionally biased region" description="Polar residues" evidence="7">
    <location>
        <begin position="272"/>
        <end position="284"/>
    </location>
</feature>
<feature type="region of interest" description="Disordered" evidence="7">
    <location>
        <begin position="125"/>
        <end position="155"/>
    </location>
</feature>
<dbReference type="PROSITE" id="PS00107">
    <property type="entry name" value="PROTEIN_KINASE_ATP"/>
    <property type="match status" value="1"/>
</dbReference>
<feature type="compositionally biased region" description="Polar residues" evidence="7">
    <location>
        <begin position="125"/>
        <end position="149"/>
    </location>
</feature>
<dbReference type="eggNOG" id="KOG0613">
    <property type="taxonomic scope" value="Eukaryota"/>
</dbReference>
<feature type="domain" description="Protein kinase" evidence="8">
    <location>
        <begin position="816"/>
        <end position="993"/>
    </location>
</feature>
<dbReference type="Gene3D" id="1.10.510.10">
    <property type="entry name" value="Transferase(Phosphotransferase) domain 1"/>
    <property type="match status" value="1"/>
</dbReference>
<feature type="compositionally biased region" description="Low complexity" evidence="7">
    <location>
        <begin position="328"/>
        <end position="403"/>
    </location>
</feature>
<evidence type="ECO:0000259" key="8">
    <source>
        <dbReference type="PROSITE" id="PS50011"/>
    </source>
</evidence>
<comment type="similarity">
    <text evidence="1">Belongs to the glycosyl hydrolase 5 (cellulase A) family.</text>
</comment>
<feature type="compositionally biased region" description="Low complexity" evidence="7">
    <location>
        <begin position="221"/>
        <end position="264"/>
    </location>
</feature>
<gene>
    <name evidence="9" type="ORF">AURDEDRAFT_175635</name>
</gene>
<dbReference type="PROSITE" id="PS00108">
    <property type="entry name" value="PROTEIN_KINASE_ST"/>
    <property type="match status" value="1"/>
</dbReference>
<proteinExistence type="inferred from homology"/>
<dbReference type="Pfam" id="PF00069">
    <property type="entry name" value="Pkinase"/>
    <property type="match status" value="1"/>
</dbReference>
<dbReference type="PROSITE" id="PS50011">
    <property type="entry name" value="PROTEIN_KINASE_DOM"/>
    <property type="match status" value="1"/>
</dbReference>
<feature type="compositionally biased region" description="Polar residues" evidence="7">
    <location>
        <begin position="176"/>
        <end position="188"/>
    </location>
</feature>
<dbReference type="SMART" id="SM00220">
    <property type="entry name" value="S_TKc"/>
    <property type="match status" value="1"/>
</dbReference>
<dbReference type="GO" id="GO:0000272">
    <property type="term" value="P:polysaccharide catabolic process"/>
    <property type="evidence" value="ECO:0007669"/>
    <property type="project" value="InterPro"/>
</dbReference>
<dbReference type="KEGG" id="adl:AURDEDRAFT_175635"/>
<dbReference type="InterPro" id="IPR000719">
    <property type="entry name" value="Prot_kinase_dom"/>
</dbReference>
<dbReference type="PANTHER" id="PTHR31308">
    <property type="match status" value="1"/>
</dbReference>
<dbReference type="InterPro" id="IPR001547">
    <property type="entry name" value="Glyco_hydro_5"/>
</dbReference>
<dbReference type="SUPFAM" id="SSF51445">
    <property type="entry name" value="(Trans)glycosidases"/>
    <property type="match status" value="1"/>
</dbReference>
<protein>
    <recommendedName>
        <fullName evidence="8">Protein kinase domain-containing protein</fullName>
    </recommendedName>
</protein>